<dbReference type="Gene3D" id="3.30.70.2450">
    <property type="match status" value="1"/>
</dbReference>
<comment type="cofactor">
    <cofactor evidence="1">
        <name>FAD</name>
        <dbReference type="ChEBI" id="CHEBI:57692"/>
    </cofactor>
</comment>
<dbReference type="SUPFAM" id="SSF51905">
    <property type="entry name" value="FAD/NAD(P)-binding domain"/>
    <property type="match status" value="1"/>
</dbReference>
<dbReference type="Proteomes" id="UP000469558">
    <property type="component" value="Unassembled WGS sequence"/>
</dbReference>
<feature type="signal peptide" evidence="5">
    <location>
        <begin position="1"/>
        <end position="16"/>
    </location>
</feature>
<gene>
    <name evidence="7" type="primary">terC_2</name>
    <name evidence="7" type="ORF">LSUE1_G000502</name>
</gene>
<reference evidence="7 8" key="1">
    <citation type="submission" date="2018-05" db="EMBL/GenBank/DDBJ databases">
        <title>Genome sequencing and assembly of the regulated plant pathogen Lachnellula willkommii and related sister species for the development of diagnostic species identification markers.</title>
        <authorList>
            <person name="Giroux E."/>
            <person name="Bilodeau G."/>
        </authorList>
    </citation>
    <scope>NUCLEOTIDE SEQUENCE [LARGE SCALE GENOMIC DNA]</scope>
    <source>
        <strain evidence="7 8">CBS 268.59</strain>
    </source>
</reference>
<keyword evidence="7" id="KW-0503">Monooxygenase</keyword>
<dbReference type="PRINTS" id="PR00420">
    <property type="entry name" value="RNGMNOXGNASE"/>
</dbReference>
<keyword evidence="3" id="KW-0274">FAD</keyword>
<evidence type="ECO:0000256" key="1">
    <source>
        <dbReference type="ARBA" id="ARBA00001974"/>
    </source>
</evidence>
<dbReference type="InterPro" id="IPR002938">
    <property type="entry name" value="FAD-bd"/>
</dbReference>
<dbReference type="GO" id="GO:0071949">
    <property type="term" value="F:FAD binding"/>
    <property type="evidence" value="ECO:0007669"/>
    <property type="project" value="InterPro"/>
</dbReference>
<keyword evidence="5" id="KW-0732">Signal</keyword>
<evidence type="ECO:0000256" key="3">
    <source>
        <dbReference type="ARBA" id="ARBA00022827"/>
    </source>
</evidence>
<proteinExistence type="predicted"/>
<keyword evidence="8" id="KW-1185">Reference proteome</keyword>
<dbReference type="GO" id="GO:0016709">
    <property type="term" value="F:oxidoreductase activity, acting on paired donors, with incorporation or reduction of molecular oxygen, NAD(P)H as one donor, and incorporation of one atom of oxygen"/>
    <property type="evidence" value="ECO:0007669"/>
    <property type="project" value="UniProtKB-ARBA"/>
</dbReference>
<organism evidence="7 8">
    <name type="scientific">Lachnellula suecica</name>
    <dbReference type="NCBI Taxonomy" id="602035"/>
    <lineage>
        <taxon>Eukaryota</taxon>
        <taxon>Fungi</taxon>
        <taxon>Dikarya</taxon>
        <taxon>Ascomycota</taxon>
        <taxon>Pezizomycotina</taxon>
        <taxon>Leotiomycetes</taxon>
        <taxon>Helotiales</taxon>
        <taxon>Lachnaceae</taxon>
        <taxon>Lachnellula</taxon>
    </lineage>
</organism>
<dbReference type="Gene3D" id="3.50.50.60">
    <property type="entry name" value="FAD/NAD(P)-binding domain"/>
    <property type="match status" value="1"/>
</dbReference>
<evidence type="ECO:0000313" key="7">
    <source>
        <dbReference type="EMBL" id="TVY82964.1"/>
    </source>
</evidence>
<dbReference type="InterPro" id="IPR036188">
    <property type="entry name" value="FAD/NAD-bd_sf"/>
</dbReference>
<keyword evidence="2" id="KW-0285">Flavoprotein</keyword>
<accession>A0A8T9CGT4</accession>
<dbReference type="EMBL" id="QGMK01000251">
    <property type="protein sequence ID" value="TVY82964.1"/>
    <property type="molecule type" value="Genomic_DNA"/>
</dbReference>
<evidence type="ECO:0000313" key="8">
    <source>
        <dbReference type="Proteomes" id="UP000469558"/>
    </source>
</evidence>
<sequence length="410" mass="45033">MHIIAVGAGPSGLCLALLLGKAGIKTTLLDTGSTIDDRPRAAHYAPSAIRVLRAAGVLEDVRRLGFLPGNMTWRKIDGTPIASIKDTAETRGPEGLTVLPLNLLGKVLLDHAEKNTNITIKWNHNVVGVGQDDTSAWAIVRAEDGTETKYSGDYLSGCDGANSQVRKSLFGESFPGKTWDAQIVATNVYYPLDKLGLDEINNIIHPTDYYMAAKITRDGLWRVSYGEDPNLSHAEVVAHQPAKFARMLPGNPKPEDYKLTNVGPYRIHQRCADKMTVGRITLAADAAHLCNPFGGMGLTGGLVDVGDLADCLVGIDQGLAEPQILEKYCEIRRQKWRDVIDPISSGNFIRVSATDPERAREVDPFLEMVKKMETDAVLRKEFDDSVYDICHDFKQYYKGAQRVTANELKL</sequence>
<dbReference type="Pfam" id="PF01494">
    <property type="entry name" value="FAD_binding_3"/>
    <property type="match status" value="1"/>
</dbReference>
<evidence type="ECO:0000256" key="4">
    <source>
        <dbReference type="ARBA" id="ARBA00023002"/>
    </source>
</evidence>
<feature type="chain" id="PRO_5035805067" evidence="5">
    <location>
        <begin position="17"/>
        <end position="410"/>
    </location>
</feature>
<evidence type="ECO:0000256" key="5">
    <source>
        <dbReference type="SAM" id="SignalP"/>
    </source>
</evidence>
<name>A0A8T9CGT4_9HELO</name>
<protein>
    <submittedName>
        <fullName evidence="7">FAD-dependent monooxygenase terC</fullName>
    </submittedName>
</protein>
<dbReference type="AlphaFoldDB" id="A0A8T9CGT4"/>
<dbReference type="OrthoDB" id="10016252at2759"/>
<dbReference type="PANTHER" id="PTHR43004:SF19">
    <property type="entry name" value="BINDING MONOOXYGENASE, PUTATIVE (JCVI)-RELATED"/>
    <property type="match status" value="1"/>
</dbReference>
<keyword evidence="4" id="KW-0560">Oxidoreductase</keyword>
<dbReference type="PANTHER" id="PTHR43004">
    <property type="entry name" value="TRK SYSTEM POTASSIUM UPTAKE PROTEIN"/>
    <property type="match status" value="1"/>
</dbReference>
<evidence type="ECO:0000259" key="6">
    <source>
        <dbReference type="Pfam" id="PF01494"/>
    </source>
</evidence>
<comment type="caution">
    <text evidence="7">The sequence shown here is derived from an EMBL/GenBank/DDBJ whole genome shotgun (WGS) entry which is preliminary data.</text>
</comment>
<feature type="domain" description="FAD-binding" evidence="6">
    <location>
        <begin position="3"/>
        <end position="340"/>
    </location>
</feature>
<evidence type="ECO:0000256" key="2">
    <source>
        <dbReference type="ARBA" id="ARBA00022630"/>
    </source>
</evidence>
<dbReference type="InterPro" id="IPR050641">
    <property type="entry name" value="RIFMO-like"/>
</dbReference>